<reference evidence="1 2" key="1">
    <citation type="submission" date="2014-04" db="EMBL/GenBank/DDBJ databases">
        <authorList>
            <consortium name="DOE Joint Genome Institute"/>
            <person name="Kuo A."/>
            <person name="Girlanda M."/>
            <person name="Perotto S."/>
            <person name="Kohler A."/>
            <person name="Nagy L.G."/>
            <person name="Floudas D."/>
            <person name="Copeland A."/>
            <person name="Barry K.W."/>
            <person name="Cichocki N."/>
            <person name="Veneault-Fourrey C."/>
            <person name="LaButti K."/>
            <person name="Lindquist E.A."/>
            <person name="Lipzen A."/>
            <person name="Lundell T."/>
            <person name="Morin E."/>
            <person name="Murat C."/>
            <person name="Sun H."/>
            <person name="Tunlid A."/>
            <person name="Henrissat B."/>
            <person name="Grigoriev I.V."/>
            <person name="Hibbett D.S."/>
            <person name="Martin F."/>
            <person name="Nordberg H.P."/>
            <person name="Cantor M.N."/>
            <person name="Hua S.X."/>
        </authorList>
    </citation>
    <scope>NUCLEOTIDE SEQUENCE [LARGE SCALE GENOMIC DNA]</scope>
    <source>
        <strain evidence="1 2">MUT 4182</strain>
    </source>
</reference>
<name>A0A0C3QAY6_9AGAM</name>
<dbReference type="EMBL" id="KN823139">
    <property type="protein sequence ID" value="KIO21394.1"/>
    <property type="molecule type" value="Genomic_DNA"/>
</dbReference>
<proteinExistence type="predicted"/>
<evidence type="ECO:0000313" key="1">
    <source>
        <dbReference type="EMBL" id="KIO21394.1"/>
    </source>
</evidence>
<dbReference type="HOGENOM" id="CLU_1054459_0_0_1"/>
<dbReference type="AlphaFoldDB" id="A0A0C3QAY6"/>
<gene>
    <name evidence="1" type="ORF">M407DRAFT_10413</name>
</gene>
<dbReference type="OrthoDB" id="3245092at2759"/>
<organism evidence="1 2">
    <name type="scientific">Tulasnella calospora MUT 4182</name>
    <dbReference type="NCBI Taxonomy" id="1051891"/>
    <lineage>
        <taxon>Eukaryota</taxon>
        <taxon>Fungi</taxon>
        <taxon>Dikarya</taxon>
        <taxon>Basidiomycota</taxon>
        <taxon>Agaricomycotina</taxon>
        <taxon>Agaricomycetes</taxon>
        <taxon>Cantharellales</taxon>
        <taxon>Tulasnellaceae</taxon>
        <taxon>Tulasnella</taxon>
    </lineage>
</organism>
<evidence type="ECO:0000313" key="2">
    <source>
        <dbReference type="Proteomes" id="UP000054248"/>
    </source>
</evidence>
<accession>A0A0C3QAY6</accession>
<keyword evidence="2" id="KW-1185">Reference proteome</keyword>
<protein>
    <submittedName>
        <fullName evidence="1">Uncharacterized protein</fullName>
    </submittedName>
</protein>
<sequence>MSPRYLFQGGGRDVLDFISRVEALGPQNPESAVGCAHNWNTLAADLAASYLAVDALRWYEELDTATQESWVSLRASLLTKFVTDGGSRDNESDDPKYLQTLLTNEFPQADSLSLRGCRESCLAAWPAAPPLTVPGSQVVQADCVTPMEELLIFRLSLNTGGVAPSISNLTDRADNRGDKVKIQKNILRQLSTALRIGQQPKIYIPSLLRIIVSAGKQLKSNYSRLVRPDLPHTRFTNLSRSASDNWTNSLLKRPEVVVEWKLGG</sequence>
<reference evidence="2" key="2">
    <citation type="submission" date="2015-01" db="EMBL/GenBank/DDBJ databases">
        <title>Evolutionary Origins and Diversification of the Mycorrhizal Mutualists.</title>
        <authorList>
            <consortium name="DOE Joint Genome Institute"/>
            <consortium name="Mycorrhizal Genomics Consortium"/>
            <person name="Kohler A."/>
            <person name="Kuo A."/>
            <person name="Nagy L.G."/>
            <person name="Floudas D."/>
            <person name="Copeland A."/>
            <person name="Barry K.W."/>
            <person name="Cichocki N."/>
            <person name="Veneault-Fourrey C."/>
            <person name="LaButti K."/>
            <person name="Lindquist E.A."/>
            <person name="Lipzen A."/>
            <person name="Lundell T."/>
            <person name="Morin E."/>
            <person name="Murat C."/>
            <person name="Riley R."/>
            <person name="Ohm R."/>
            <person name="Sun H."/>
            <person name="Tunlid A."/>
            <person name="Henrissat B."/>
            <person name="Grigoriev I.V."/>
            <person name="Hibbett D.S."/>
            <person name="Martin F."/>
        </authorList>
    </citation>
    <scope>NUCLEOTIDE SEQUENCE [LARGE SCALE GENOMIC DNA]</scope>
    <source>
        <strain evidence="2">MUT 4182</strain>
    </source>
</reference>
<dbReference type="Proteomes" id="UP000054248">
    <property type="component" value="Unassembled WGS sequence"/>
</dbReference>